<dbReference type="SMART" id="SM00530">
    <property type="entry name" value="HTH_XRE"/>
    <property type="match status" value="1"/>
</dbReference>
<accession>A0A333XQ48</accession>
<reference evidence="2 3" key="1">
    <citation type="journal article" date="2017" name="Ann. Clin. Microbiol. Antimicrob.">
        <title>New eight genes identified at the clinical multidrug-resistant Acinetobacter baumannii DMS06669 strain in a Vietnam hospital.</title>
        <authorList>
            <person name="Si-Tuan N."/>
            <person name="Ngoc H.M."/>
            <person name="Hang P.T.T."/>
            <person name="Nguyen C."/>
            <person name="Van P.H."/>
            <person name="Huong N.T."/>
        </authorList>
    </citation>
    <scope>NUCLEOTIDE SEQUENCE [LARGE SCALE GENOMIC DNA]</scope>
    <source>
        <strain evidence="2 3">DMS06669</strain>
    </source>
</reference>
<name>A0A333XQ48_ACIBA</name>
<organism evidence="2 3">
    <name type="scientific">Acinetobacter baumannii</name>
    <dbReference type="NCBI Taxonomy" id="470"/>
    <lineage>
        <taxon>Bacteria</taxon>
        <taxon>Pseudomonadati</taxon>
        <taxon>Pseudomonadota</taxon>
        <taxon>Gammaproteobacteria</taxon>
        <taxon>Moraxellales</taxon>
        <taxon>Moraxellaceae</taxon>
        <taxon>Acinetobacter</taxon>
        <taxon>Acinetobacter calcoaceticus/baumannii complex</taxon>
    </lineage>
</organism>
<protein>
    <submittedName>
        <fullName evidence="2">Helix-turn-helix domain-containing protein</fullName>
    </submittedName>
</protein>
<dbReference type="AlphaFoldDB" id="A0A333XQ48"/>
<dbReference type="Proteomes" id="UP000480763">
    <property type="component" value="Unassembled WGS sequence"/>
</dbReference>
<dbReference type="PROSITE" id="PS50943">
    <property type="entry name" value="HTH_CROC1"/>
    <property type="match status" value="1"/>
</dbReference>
<dbReference type="InterPro" id="IPR001387">
    <property type="entry name" value="Cro/C1-type_HTH"/>
</dbReference>
<dbReference type="Gene3D" id="1.10.260.40">
    <property type="entry name" value="lambda repressor-like DNA-binding domains"/>
    <property type="match status" value="1"/>
</dbReference>
<dbReference type="EMBL" id="WWCH01000001">
    <property type="protein sequence ID" value="MYM78758.1"/>
    <property type="molecule type" value="Genomic_DNA"/>
</dbReference>
<dbReference type="Pfam" id="PF01381">
    <property type="entry name" value="HTH_3"/>
    <property type="match status" value="1"/>
</dbReference>
<feature type="domain" description="HTH cro/C1-type" evidence="1">
    <location>
        <begin position="17"/>
        <end position="61"/>
    </location>
</feature>
<gene>
    <name evidence="2" type="ORF">GSE42_12555</name>
</gene>
<evidence type="ECO:0000259" key="1">
    <source>
        <dbReference type="PROSITE" id="PS50943"/>
    </source>
</evidence>
<evidence type="ECO:0000313" key="2">
    <source>
        <dbReference type="EMBL" id="MYM78758.1"/>
    </source>
</evidence>
<evidence type="ECO:0000313" key="3">
    <source>
        <dbReference type="Proteomes" id="UP000480763"/>
    </source>
</evidence>
<proteinExistence type="predicted"/>
<sequence length="152" mass="17057">MSDSFGSRIRSIRGKESRASFAEKLDVGTTTLQRYENDERSPDFEFINKLQQLTGYSFDYLISGKEPDLPIEENLLLSKFREATSDVKNKILMLLLSSSQATENVVINKENTVQGQQVGDNNQQDNHFGSVQKATVKVKKPKNGTIVGIKNN</sequence>
<dbReference type="InterPro" id="IPR010982">
    <property type="entry name" value="Lambda_DNA-bd_dom_sf"/>
</dbReference>
<dbReference type="GO" id="GO:0003677">
    <property type="term" value="F:DNA binding"/>
    <property type="evidence" value="ECO:0007669"/>
    <property type="project" value="InterPro"/>
</dbReference>
<dbReference type="SUPFAM" id="SSF47413">
    <property type="entry name" value="lambda repressor-like DNA-binding domains"/>
    <property type="match status" value="1"/>
</dbReference>
<comment type="caution">
    <text evidence="2">The sequence shown here is derived from an EMBL/GenBank/DDBJ whole genome shotgun (WGS) entry which is preliminary data.</text>
</comment>
<dbReference type="RefSeq" id="WP_017398473.1">
    <property type="nucleotide sequence ID" value="NZ_CP059300.1"/>
</dbReference>
<dbReference type="CDD" id="cd00093">
    <property type="entry name" value="HTH_XRE"/>
    <property type="match status" value="1"/>
</dbReference>